<dbReference type="InterPro" id="IPR020557">
    <property type="entry name" value="Fumarate_lyase_CS"/>
</dbReference>
<dbReference type="PANTHER" id="PTHR43411:SF1">
    <property type="entry name" value="ADENYLOSUCCINATE LYASE"/>
    <property type="match status" value="1"/>
</dbReference>
<evidence type="ECO:0000256" key="6">
    <source>
        <dbReference type="ARBA" id="ARBA00022755"/>
    </source>
</evidence>
<dbReference type="InterPro" id="IPR013539">
    <property type="entry name" value="PurB_C"/>
</dbReference>
<reference evidence="16 17" key="1">
    <citation type="submission" date="2019-05" db="EMBL/GenBank/DDBJ databases">
        <authorList>
            <person name="Lee S.D."/>
        </authorList>
    </citation>
    <scope>NUCLEOTIDE SEQUENCE [LARGE SCALE GENOMIC DNA]</scope>
    <source>
        <strain evidence="16 17">C5-26</strain>
    </source>
</reference>
<evidence type="ECO:0000256" key="13">
    <source>
        <dbReference type="RuleBase" id="RU361172"/>
    </source>
</evidence>
<dbReference type="UniPathway" id="UPA00074">
    <property type="reaction ID" value="UER00132"/>
</dbReference>
<dbReference type="GO" id="GO:0044208">
    <property type="term" value="P:'de novo' AMP biosynthetic process"/>
    <property type="evidence" value="ECO:0007669"/>
    <property type="project" value="UniProtKB-UniPathway"/>
</dbReference>
<evidence type="ECO:0000256" key="9">
    <source>
        <dbReference type="ARBA" id="ARBA00025012"/>
    </source>
</evidence>
<dbReference type="InterPro" id="IPR047136">
    <property type="entry name" value="PurB_bact"/>
</dbReference>
<keyword evidence="7 13" id="KW-0456">Lyase</keyword>
<dbReference type="Gene3D" id="1.20.200.10">
    <property type="entry name" value="Fumarase/aspartase (Central domain)"/>
    <property type="match status" value="1"/>
</dbReference>
<dbReference type="Pfam" id="PF08328">
    <property type="entry name" value="ASL_C"/>
    <property type="match status" value="1"/>
</dbReference>
<dbReference type="InterPro" id="IPR004769">
    <property type="entry name" value="Pur_lyase"/>
</dbReference>
<feature type="domain" description="Adenylosuccinate lyase PurB C-terminal" evidence="15">
    <location>
        <begin position="338"/>
        <end position="458"/>
    </location>
</feature>
<evidence type="ECO:0000256" key="1">
    <source>
        <dbReference type="ARBA" id="ARBA00004706"/>
    </source>
</evidence>
<evidence type="ECO:0000259" key="15">
    <source>
        <dbReference type="Pfam" id="PF08328"/>
    </source>
</evidence>
<dbReference type="Pfam" id="PF00206">
    <property type="entry name" value="Lyase_1"/>
    <property type="match status" value="1"/>
</dbReference>
<evidence type="ECO:0000256" key="5">
    <source>
        <dbReference type="ARBA" id="ARBA00017058"/>
    </source>
</evidence>
<evidence type="ECO:0000256" key="12">
    <source>
        <dbReference type="NCBIfam" id="TIGR00928"/>
    </source>
</evidence>
<dbReference type="InterPro" id="IPR024083">
    <property type="entry name" value="Fumarase/histidase_N"/>
</dbReference>
<dbReference type="RefSeq" id="WP_146315466.1">
    <property type="nucleotide sequence ID" value="NZ_VCQV01000004.1"/>
</dbReference>
<dbReference type="GO" id="GO:0006189">
    <property type="term" value="P:'de novo' IMP biosynthetic process"/>
    <property type="evidence" value="ECO:0007669"/>
    <property type="project" value="UniProtKB-UniPathway"/>
</dbReference>
<evidence type="ECO:0000313" key="17">
    <source>
        <dbReference type="Proteomes" id="UP000320244"/>
    </source>
</evidence>
<evidence type="ECO:0000256" key="10">
    <source>
        <dbReference type="ARBA" id="ARBA00030717"/>
    </source>
</evidence>
<reference evidence="16 17" key="2">
    <citation type="submission" date="2019-08" db="EMBL/GenBank/DDBJ databases">
        <title>Jejuicoccus antrihumi gen. nov., sp. nov., a new member of the family Dermacoccaceae isolated from a cave.</title>
        <authorList>
            <person name="Schumann P."/>
            <person name="Kim I.S."/>
        </authorList>
    </citation>
    <scope>NUCLEOTIDE SEQUENCE [LARGE SCALE GENOMIC DNA]</scope>
    <source>
        <strain evidence="16 17">C5-26</strain>
    </source>
</reference>
<dbReference type="PANTHER" id="PTHR43411">
    <property type="entry name" value="ADENYLOSUCCINATE LYASE"/>
    <property type="match status" value="1"/>
</dbReference>
<dbReference type="InterPro" id="IPR022761">
    <property type="entry name" value="Fumarate_lyase_N"/>
</dbReference>
<comment type="catalytic activity">
    <reaction evidence="8">
        <text>(2S)-2-[5-amino-1-(5-phospho-beta-D-ribosyl)imidazole-4-carboxamido]succinate = 5-amino-1-(5-phospho-beta-D-ribosyl)imidazole-4-carboxamide + fumarate</text>
        <dbReference type="Rhea" id="RHEA:23920"/>
        <dbReference type="ChEBI" id="CHEBI:29806"/>
        <dbReference type="ChEBI" id="CHEBI:58443"/>
        <dbReference type="ChEBI" id="CHEBI:58475"/>
        <dbReference type="EC" id="4.3.2.2"/>
    </reaction>
    <physiologicalReaction direction="left-to-right" evidence="8">
        <dbReference type="Rhea" id="RHEA:23921"/>
    </physiologicalReaction>
</comment>
<accession>A0A563E5U9</accession>
<evidence type="ECO:0000256" key="3">
    <source>
        <dbReference type="ARBA" id="ARBA00008273"/>
    </source>
</evidence>
<dbReference type="PRINTS" id="PR00149">
    <property type="entry name" value="FUMRATELYASE"/>
</dbReference>
<protein>
    <recommendedName>
        <fullName evidence="5 12">Adenylosuccinate lyase</fullName>
        <shortName evidence="13">ASL</shortName>
        <ecNumber evidence="4 12">4.3.2.2</ecNumber>
    </recommendedName>
    <alternativeName>
        <fullName evidence="10 13">Adenylosuccinase</fullName>
    </alternativeName>
</protein>
<dbReference type="GO" id="GO:0004018">
    <property type="term" value="F:N6-(1,2-dicarboxyethyl)AMP AMP-lyase (fumarate-forming) activity"/>
    <property type="evidence" value="ECO:0007669"/>
    <property type="project" value="UniProtKB-UniRule"/>
</dbReference>
<dbReference type="Gene3D" id="1.10.40.30">
    <property type="entry name" value="Fumarase/aspartase (C-terminal domain)"/>
    <property type="match status" value="1"/>
</dbReference>
<evidence type="ECO:0000313" key="16">
    <source>
        <dbReference type="EMBL" id="TWP37896.1"/>
    </source>
</evidence>
<evidence type="ECO:0000256" key="8">
    <source>
        <dbReference type="ARBA" id="ARBA00024477"/>
    </source>
</evidence>
<dbReference type="AlphaFoldDB" id="A0A563E5U9"/>
<comment type="similarity">
    <text evidence="3 13">Belongs to the lyase 1 family. Adenylosuccinate lyase subfamily.</text>
</comment>
<name>A0A563E5U9_9MICO</name>
<proteinExistence type="inferred from homology"/>
<comment type="catalytic activity">
    <reaction evidence="11">
        <text>N(6)-(1,2-dicarboxyethyl)-AMP = fumarate + AMP</text>
        <dbReference type="Rhea" id="RHEA:16853"/>
        <dbReference type="ChEBI" id="CHEBI:29806"/>
        <dbReference type="ChEBI" id="CHEBI:57567"/>
        <dbReference type="ChEBI" id="CHEBI:456215"/>
        <dbReference type="EC" id="4.3.2.2"/>
    </reaction>
    <physiologicalReaction direction="left-to-right" evidence="11">
        <dbReference type="Rhea" id="RHEA:16854"/>
    </physiologicalReaction>
</comment>
<dbReference type="NCBIfam" id="TIGR00928">
    <property type="entry name" value="purB"/>
    <property type="match status" value="1"/>
</dbReference>
<dbReference type="OrthoDB" id="9768878at2"/>
<dbReference type="EMBL" id="VCQV01000004">
    <property type="protein sequence ID" value="TWP37896.1"/>
    <property type="molecule type" value="Genomic_DNA"/>
</dbReference>
<evidence type="ECO:0000259" key="14">
    <source>
        <dbReference type="Pfam" id="PF00206"/>
    </source>
</evidence>
<dbReference type="NCBIfam" id="NF006764">
    <property type="entry name" value="PRK09285.1"/>
    <property type="match status" value="1"/>
</dbReference>
<comment type="pathway">
    <text evidence="2 13">Purine metabolism; AMP biosynthesis via de novo pathway; AMP from IMP: step 2/2.</text>
</comment>
<sequence length="469" mass="51394">MRSLADAQPPLALGALDGRYRAAVAPLIDHLSEGALNRERVHVEVEWLIHLTTHGAVPGVRALTGAEQLALRQVVADFDLADIAELAEIERETVHDVKAIEYYLKRRLPRIVGAANAAGLAELIHFGCTSEDINNLSYALMVQGAVRQVWLPKAHDLVAQVAQLATDLKDVPLLAHTHGQPATPTTMGKELAVLTHRLRRQLRRIEGAEYLGKLNGATGTFGAHTAAVPSTDWIAVSKLFVESLGLTWNPLTTQIESHDWQAEIYSDMARFNRVLHNLCTDVWSYISLGYFAQVRGQGSVGSSTMPHKVNPIRFENAEANLEVSNALLDVLATTLVTSRLQRDLTDSSMQRNIGTAFGHSLLAIDNAGRGLAGLDAVPETMGADLDRNWEVLGEPIQSAMRALGATGTPGMEQPYERLKELTRGRRITEADLREFVKGLGLPAEVEQRFLQLTPRTYVGLAPELVRFLD</sequence>
<feature type="domain" description="Fumarate lyase N-terminal" evidence="14">
    <location>
        <begin position="18"/>
        <end position="317"/>
    </location>
</feature>
<dbReference type="UniPathway" id="UPA00075">
    <property type="reaction ID" value="UER00336"/>
</dbReference>
<comment type="caution">
    <text evidence="16">The sequence shown here is derived from an EMBL/GenBank/DDBJ whole genome shotgun (WGS) entry which is preliminary data.</text>
</comment>
<dbReference type="GO" id="GO:0070626">
    <property type="term" value="F:(S)-2-(5-amino-1-(5-phospho-D-ribosyl)imidazole-4-carboxamido) succinate lyase (fumarate-forming) activity"/>
    <property type="evidence" value="ECO:0007669"/>
    <property type="project" value="RHEA"/>
</dbReference>
<evidence type="ECO:0000256" key="4">
    <source>
        <dbReference type="ARBA" id="ARBA00012339"/>
    </source>
</evidence>
<comment type="function">
    <text evidence="9">Catalyzes two reactions in de novo purine nucleotide biosynthesis. Catalyzes the breakdown of 5-aminoimidazole- (N-succinylocarboxamide) ribotide (SAICAR or 2-[5-amino-1-(5-phospho-beta-D-ribosyl)imidazole-4-carboxamido]succinate) to 5-aminoimidazole-4-carboxamide ribotide (AICAR or 5-amino-1-(5-phospho-beta-D-ribosyl)imidazole-4-carboxamide) and fumarate, and of adenylosuccinate (ADS or N(6)-(1,2-dicarboxyethyl)-AMP) to adenosine monophosphate (AMP) and fumarate.</text>
</comment>
<keyword evidence="17" id="KW-1185">Reference proteome</keyword>
<dbReference type="EC" id="4.3.2.2" evidence="4 12"/>
<dbReference type="PROSITE" id="PS00163">
    <property type="entry name" value="FUMARATE_LYASES"/>
    <property type="match status" value="1"/>
</dbReference>
<evidence type="ECO:0000256" key="7">
    <source>
        <dbReference type="ARBA" id="ARBA00023239"/>
    </source>
</evidence>
<evidence type="ECO:0000256" key="11">
    <source>
        <dbReference type="ARBA" id="ARBA00049115"/>
    </source>
</evidence>
<dbReference type="Gene3D" id="1.10.275.10">
    <property type="entry name" value="Fumarase/aspartase (N-terminal domain)"/>
    <property type="match status" value="1"/>
</dbReference>
<dbReference type="SUPFAM" id="SSF48557">
    <property type="entry name" value="L-aspartase-like"/>
    <property type="match status" value="1"/>
</dbReference>
<dbReference type="InterPro" id="IPR008948">
    <property type="entry name" value="L-Aspartase-like"/>
</dbReference>
<dbReference type="Proteomes" id="UP000320244">
    <property type="component" value="Unassembled WGS sequence"/>
</dbReference>
<dbReference type="InterPro" id="IPR000362">
    <property type="entry name" value="Fumarate_lyase_fam"/>
</dbReference>
<comment type="pathway">
    <text evidence="1 13">Purine metabolism; IMP biosynthesis via de novo pathway; 5-amino-1-(5-phospho-D-ribosyl)imidazole-4-carboxamide from 5-amino-1-(5-phospho-D-ribosyl)imidazole-4-carboxylate: step 2/2.</text>
</comment>
<organism evidence="16 17">
    <name type="scientific">Leekyejoonella antrihumi</name>
    <dbReference type="NCBI Taxonomy" id="1660198"/>
    <lineage>
        <taxon>Bacteria</taxon>
        <taxon>Bacillati</taxon>
        <taxon>Actinomycetota</taxon>
        <taxon>Actinomycetes</taxon>
        <taxon>Micrococcales</taxon>
        <taxon>Dermacoccaceae</taxon>
        <taxon>Leekyejoonella</taxon>
    </lineage>
</organism>
<keyword evidence="6 13" id="KW-0658">Purine biosynthesis</keyword>
<gene>
    <name evidence="16" type="primary">purB</name>
    <name evidence="16" type="ORF">FGL98_04065</name>
</gene>
<evidence type="ECO:0000256" key="2">
    <source>
        <dbReference type="ARBA" id="ARBA00004734"/>
    </source>
</evidence>